<feature type="region of interest" description="Disordered" evidence="1">
    <location>
        <begin position="131"/>
        <end position="173"/>
    </location>
</feature>
<feature type="compositionally biased region" description="Polar residues" evidence="1">
    <location>
        <begin position="131"/>
        <end position="148"/>
    </location>
</feature>
<gene>
    <name evidence="3" type="primary">LOC111480360</name>
</gene>
<dbReference type="RefSeq" id="XP_022981116.1">
    <property type="nucleotide sequence ID" value="XM_023125348.1"/>
</dbReference>
<dbReference type="OrthoDB" id="1653447at2759"/>
<dbReference type="InterPro" id="IPR044984">
    <property type="entry name" value="SMP1"/>
</dbReference>
<proteinExistence type="predicted"/>
<evidence type="ECO:0000313" key="3">
    <source>
        <dbReference type="RefSeq" id="XP_022981116.1"/>
    </source>
</evidence>
<evidence type="ECO:0000313" key="2">
    <source>
        <dbReference type="Proteomes" id="UP000504608"/>
    </source>
</evidence>
<protein>
    <submittedName>
        <fullName evidence="3">Uncharacterized protein LOC111480360</fullName>
    </submittedName>
</protein>
<evidence type="ECO:0000256" key="1">
    <source>
        <dbReference type="SAM" id="MobiDB-lite"/>
    </source>
</evidence>
<reference evidence="3" key="1">
    <citation type="submission" date="2025-08" db="UniProtKB">
        <authorList>
            <consortium name="RefSeq"/>
        </authorList>
    </citation>
    <scope>IDENTIFICATION</scope>
    <source>
        <tissue evidence="3">Young leaves</tissue>
    </source>
</reference>
<dbReference type="PANTHER" id="PTHR37732">
    <property type="entry name" value="OS08G0104400 PROTEIN"/>
    <property type="match status" value="1"/>
</dbReference>
<dbReference type="Proteomes" id="UP000504608">
    <property type="component" value="Unplaced"/>
</dbReference>
<dbReference type="AlphaFoldDB" id="A0A6J1IVM5"/>
<keyword evidence="2" id="KW-1185">Reference proteome</keyword>
<dbReference type="GeneID" id="111480360"/>
<name>A0A6J1IVM5_CUCMA</name>
<dbReference type="GO" id="GO:0010162">
    <property type="term" value="P:seed dormancy process"/>
    <property type="evidence" value="ECO:0007669"/>
    <property type="project" value="InterPro"/>
</dbReference>
<dbReference type="KEGG" id="cmax:111480360"/>
<organism evidence="2 3">
    <name type="scientific">Cucurbita maxima</name>
    <name type="common">Pumpkin</name>
    <name type="synonym">Winter squash</name>
    <dbReference type="NCBI Taxonomy" id="3661"/>
    <lineage>
        <taxon>Eukaryota</taxon>
        <taxon>Viridiplantae</taxon>
        <taxon>Streptophyta</taxon>
        <taxon>Embryophyta</taxon>
        <taxon>Tracheophyta</taxon>
        <taxon>Spermatophyta</taxon>
        <taxon>Magnoliopsida</taxon>
        <taxon>eudicotyledons</taxon>
        <taxon>Gunneridae</taxon>
        <taxon>Pentapetalae</taxon>
        <taxon>rosids</taxon>
        <taxon>fabids</taxon>
        <taxon>Cucurbitales</taxon>
        <taxon>Cucurbitaceae</taxon>
        <taxon>Cucurbiteae</taxon>
        <taxon>Cucurbita</taxon>
    </lineage>
</organism>
<sequence>MIFAIKFYHGLEIRNLNFRKDLRKTRSGRVIGKKLTCRSLSGRSDACHHFNFALYAIRKPNRKHKIEGELSAITMAKSKDDITYGAAQAKLSEDEALRVAYKHGTPLESGKIADAETVDLFSSAQNIYQDRSAGRSSAAATESITNQLRRGDTNSEGGTGCDTADPSAGHRLG</sequence>
<dbReference type="PANTHER" id="PTHR37732:SF2">
    <property type="entry name" value="SEED MATURATION PROTEIN 1"/>
    <property type="match status" value="1"/>
</dbReference>
<accession>A0A6J1IVM5</accession>